<keyword evidence="3" id="KW-1185">Reference proteome</keyword>
<dbReference type="AlphaFoldDB" id="A0AAD4MK74"/>
<dbReference type="EMBL" id="JAKKPZ010000303">
    <property type="protein sequence ID" value="KAI1696850.1"/>
    <property type="molecule type" value="Genomic_DNA"/>
</dbReference>
<dbReference type="Gene3D" id="2.40.160.200">
    <property type="entry name" value="LURP1-related"/>
    <property type="match status" value="1"/>
</dbReference>
<comment type="caution">
    <text evidence="2">The sequence shown here is derived from an EMBL/GenBank/DDBJ whole genome shotgun (WGS) entry which is preliminary data.</text>
</comment>
<accession>A0AAD4MK74</accession>
<evidence type="ECO:0000256" key="1">
    <source>
        <dbReference type="ARBA" id="ARBA00005437"/>
    </source>
</evidence>
<comment type="similarity">
    <text evidence="1">Belongs to the LOR family.</text>
</comment>
<protein>
    <submittedName>
        <fullName evidence="2">LURP-one-related domain-containing protein</fullName>
    </submittedName>
</protein>
<dbReference type="InterPro" id="IPR007612">
    <property type="entry name" value="LOR"/>
</dbReference>
<sequence length="205" mass="23432">MPPAQSFEMERETALRNRCYPPGKIFRIPSRWIITEKFWSRGDMTIKDQWGNKVFKAVGGLCARRKLSFVDLRTGQNVANIKERFLSWNIRYDIFVDGSHFGSVKENDGCCGTNYCIKSILDTITVIGDCADSSFEFCRGNKVIAEMHKRPLTFTDTYAVGIRPEEDVVFILACCVAIDKCVDKKEERRKRQQNSATGFNDSSRS</sequence>
<name>A0AAD4MK74_9BILA</name>
<dbReference type="SUPFAM" id="SSF54518">
    <property type="entry name" value="Tubby C-terminal domain-like"/>
    <property type="match status" value="1"/>
</dbReference>
<dbReference type="Pfam" id="PF04525">
    <property type="entry name" value="LOR"/>
    <property type="match status" value="1"/>
</dbReference>
<proteinExistence type="inferred from homology"/>
<reference evidence="2" key="1">
    <citation type="submission" date="2022-01" db="EMBL/GenBank/DDBJ databases">
        <title>Genome Sequence Resource for Two Populations of Ditylenchus destructor, the Migratory Endoparasitic Phytonematode.</title>
        <authorList>
            <person name="Zhang H."/>
            <person name="Lin R."/>
            <person name="Xie B."/>
        </authorList>
    </citation>
    <scope>NUCLEOTIDE SEQUENCE</scope>
    <source>
        <strain evidence="2">BazhouSP</strain>
    </source>
</reference>
<evidence type="ECO:0000313" key="3">
    <source>
        <dbReference type="Proteomes" id="UP001201812"/>
    </source>
</evidence>
<gene>
    <name evidence="2" type="ORF">DdX_18834</name>
</gene>
<evidence type="ECO:0000313" key="2">
    <source>
        <dbReference type="EMBL" id="KAI1696850.1"/>
    </source>
</evidence>
<dbReference type="Proteomes" id="UP001201812">
    <property type="component" value="Unassembled WGS sequence"/>
</dbReference>
<dbReference type="InterPro" id="IPR038595">
    <property type="entry name" value="LOR_sf"/>
</dbReference>
<dbReference type="InterPro" id="IPR025659">
    <property type="entry name" value="Tubby-like_C"/>
</dbReference>
<organism evidence="2 3">
    <name type="scientific">Ditylenchus destructor</name>
    <dbReference type="NCBI Taxonomy" id="166010"/>
    <lineage>
        <taxon>Eukaryota</taxon>
        <taxon>Metazoa</taxon>
        <taxon>Ecdysozoa</taxon>
        <taxon>Nematoda</taxon>
        <taxon>Chromadorea</taxon>
        <taxon>Rhabditida</taxon>
        <taxon>Tylenchina</taxon>
        <taxon>Tylenchomorpha</taxon>
        <taxon>Sphaerularioidea</taxon>
        <taxon>Anguinidae</taxon>
        <taxon>Anguininae</taxon>
        <taxon>Ditylenchus</taxon>
    </lineage>
</organism>